<reference evidence="1" key="1">
    <citation type="submission" date="2019-08" db="EMBL/GenBank/DDBJ databases">
        <authorList>
            <person name="Kucharzyk K."/>
            <person name="Murdoch R.W."/>
            <person name="Higgins S."/>
            <person name="Loffler F."/>
        </authorList>
    </citation>
    <scope>NUCLEOTIDE SEQUENCE</scope>
</reference>
<gene>
    <name evidence="1" type="ORF">SDC9_82651</name>
</gene>
<evidence type="ECO:0000313" key="1">
    <source>
        <dbReference type="EMBL" id="MPM36056.1"/>
    </source>
</evidence>
<sequence length="154" mass="17891">MSYIYKCYSKLLLQSFQFHLHLLSKLKVKSPKGFIKKQHLGIIYKSSCNCNSLFLTSGKCIRLPVFISIKLDEVQHFINSFCDFIFWSFSDFKPISYVIKYCHVRKESIVLKDCIYISFKRFLIFNTYSLNLDSSAGSFLKTSNHSKCCGFPAS</sequence>
<comment type="caution">
    <text evidence="1">The sequence shown here is derived from an EMBL/GenBank/DDBJ whole genome shotgun (WGS) entry which is preliminary data.</text>
</comment>
<protein>
    <submittedName>
        <fullName evidence="1">Uncharacterized protein</fullName>
    </submittedName>
</protein>
<dbReference type="EMBL" id="VSSQ01007481">
    <property type="protein sequence ID" value="MPM36056.1"/>
    <property type="molecule type" value="Genomic_DNA"/>
</dbReference>
<proteinExistence type="predicted"/>
<name>A0A644Z5B5_9ZZZZ</name>
<dbReference type="AlphaFoldDB" id="A0A644Z5B5"/>
<dbReference type="AntiFam" id="ANF00095">
    <property type="entry name" value="Shadow ORF (opposite ABC transporters)"/>
</dbReference>
<accession>A0A644Z5B5</accession>
<organism evidence="1">
    <name type="scientific">bioreactor metagenome</name>
    <dbReference type="NCBI Taxonomy" id="1076179"/>
    <lineage>
        <taxon>unclassified sequences</taxon>
        <taxon>metagenomes</taxon>
        <taxon>ecological metagenomes</taxon>
    </lineage>
</organism>